<keyword evidence="5" id="KW-0472">Membrane</keyword>
<dbReference type="PANTHER" id="PTHR31566">
    <property type="entry name" value="CYTOCHROME C BIOGENESIS PROTEIN CCS1, CHLOROPLASTIC"/>
    <property type="match status" value="1"/>
</dbReference>
<dbReference type="Pfam" id="PF05140">
    <property type="entry name" value="ResB"/>
    <property type="match status" value="1"/>
</dbReference>
<dbReference type="InterPro" id="IPR023494">
    <property type="entry name" value="Cyt_c_bgen_Ccs1/CcsB/ResB"/>
</dbReference>
<evidence type="ECO:0000256" key="2">
    <source>
        <dbReference type="ARBA" id="ARBA00022692"/>
    </source>
</evidence>
<keyword evidence="2" id="KW-0812">Transmembrane</keyword>
<gene>
    <name evidence="7" type="ORF">PSIN1315_LOCUS1428</name>
</gene>
<dbReference type="GO" id="GO:0017004">
    <property type="term" value="P:cytochrome complex assembly"/>
    <property type="evidence" value="ECO:0007669"/>
    <property type="project" value="UniProtKB-KW"/>
</dbReference>
<feature type="domain" description="ResB-like" evidence="6">
    <location>
        <begin position="90"/>
        <end position="173"/>
    </location>
</feature>
<dbReference type="PANTHER" id="PTHR31566:SF0">
    <property type="entry name" value="CYTOCHROME C BIOGENESIS PROTEIN CCS1, CHLOROPLASTIC"/>
    <property type="match status" value="1"/>
</dbReference>
<evidence type="ECO:0000256" key="1">
    <source>
        <dbReference type="ARBA" id="ARBA00004141"/>
    </source>
</evidence>
<sequence length="194" mass="20204">MDGLRVRVDGADRALRLPMADLAAVPAFQQANGGSDKTWGTFVPAPGSVLAGERKGATVVAKDMQQVFIYGDDGQFVGVRRLASKKPIEAGGMQLVVEGLVGASGVQVKADPGVPYVYAGFAGLMATTILSYASHSQVWALQTRGEEGGEEEDGVLLVGGRSNRARLGFAEELQTVVGALPARSSATEVSNVQQ</sequence>
<dbReference type="GO" id="GO:0016020">
    <property type="term" value="C:membrane"/>
    <property type="evidence" value="ECO:0007669"/>
    <property type="project" value="UniProtKB-SubCell"/>
</dbReference>
<dbReference type="EMBL" id="HBHY01002276">
    <property type="protein sequence ID" value="CAE0127223.1"/>
    <property type="molecule type" value="Transcribed_RNA"/>
</dbReference>
<evidence type="ECO:0000313" key="7">
    <source>
        <dbReference type="EMBL" id="CAE0127223.1"/>
    </source>
</evidence>
<keyword evidence="4" id="KW-1133">Transmembrane helix</keyword>
<name>A0A7S3B924_9VIRI</name>
<organism evidence="7">
    <name type="scientific">Prasinoderma singulare</name>
    <dbReference type="NCBI Taxonomy" id="676789"/>
    <lineage>
        <taxon>Eukaryota</taxon>
        <taxon>Viridiplantae</taxon>
        <taxon>Prasinodermophyta</taxon>
        <taxon>Prasinodermophyceae</taxon>
        <taxon>Prasinodermales</taxon>
        <taxon>Prasinodermaceae</taxon>
        <taxon>Prasinoderma</taxon>
    </lineage>
</organism>
<evidence type="ECO:0000256" key="5">
    <source>
        <dbReference type="ARBA" id="ARBA00023136"/>
    </source>
</evidence>
<evidence type="ECO:0000256" key="3">
    <source>
        <dbReference type="ARBA" id="ARBA00022748"/>
    </source>
</evidence>
<reference evidence="7" key="1">
    <citation type="submission" date="2021-01" db="EMBL/GenBank/DDBJ databases">
        <authorList>
            <person name="Corre E."/>
            <person name="Pelletier E."/>
            <person name="Niang G."/>
            <person name="Scheremetjew M."/>
            <person name="Finn R."/>
            <person name="Kale V."/>
            <person name="Holt S."/>
            <person name="Cochrane G."/>
            <person name="Meng A."/>
            <person name="Brown T."/>
            <person name="Cohen L."/>
        </authorList>
    </citation>
    <scope>NUCLEOTIDE SEQUENCE</scope>
    <source>
        <strain evidence="7">RCC927</strain>
    </source>
</reference>
<proteinExistence type="predicted"/>
<dbReference type="AlphaFoldDB" id="A0A7S3B924"/>
<comment type="subcellular location">
    <subcellularLocation>
        <location evidence="1">Membrane</location>
        <topology evidence="1">Multi-pass membrane protein</topology>
    </subcellularLocation>
</comment>
<evidence type="ECO:0000259" key="6">
    <source>
        <dbReference type="Pfam" id="PF05140"/>
    </source>
</evidence>
<keyword evidence="3" id="KW-0201">Cytochrome c-type biogenesis</keyword>
<protein>
    <recommendedName>
        <fullName evidence="6">ResB-like domain-containing protein</fullName>
    </recommendedName>
</protein>
<evidence type="ECO:0000256" key="4">
    <source>
        <dbReference type="ARBA" id="ARBA00022989"/>
    </source>
</evidence>
<dbReference type="InterPro" id="IPR007816">
    <property type="entry name" value="ResB-like_domain"/>
</dbReference>
<accession>A0A7S3B924</accession>